<reference evidence="5" key="1">
    <citation type="submission" date="2023-03" db="EMBL/GenBank/DDBJ databases">
        <authorList>
            <person name="Shen W."/>
            <person name="Cai J."/>
        </authorList>
    </citation>
    <scope>NUCLEOTIDE SEQUENCE</scope>
    <source>
        <strain evidence="5">Y15</strain>
    </source>
</reference>
<dbReference type="InterPro" id="IPR036390">
    <property type="entry name" value="WH_DNA-bd_sf"/>
</dbReference>
<evidence type="ECO:0000259" key="4">
    <source>
        <dbReference type="PROSITE" id="PS50949"/>
    </source>
</evidence>
<dbReference type="EMBL" id="JARPXL010000001">
    <property type="protein sequence ID" value="MDT2543103.1"/>
    <property type="molecule type" value="Genomic_DNA"/>
</dbReference>
<keyword evidence="2" id="KW-0238">DNA-binding</keyword>
<dbReference type="SUPFAM" id="SSF46785">
    <property type="entry name" value="Winged helix' DNA-binding domain"/>
    <property type="match status" value="1"/>
</dbReference>
<dbReference type="GO" id="GO:0003677">
    <property type="term" value="F:DNA binding"/>
    <property type="evidence" value="ECO:0007669"/>
    <property type="project" value="UniProtKB-KW"/>
</dbReference>
<dbReference type="Proteomes" id="UP001254770">
    <property type="component" value="Unassembled WGS sequence"/>
</dbReference>
<sequence>MIDVEKFEKIKKEHPFFSITDLIYMFLQEEIIHLHLPPNQKLNESRIASELAISRTQVRNALDQLLKEFLVEKTGKLYTVASMSKAESLMLCEAELPLRDMRYS</sequence>
<dbReference type="AlphaFoldDB" id="A0AAW8T845"/>
<dbReference type="RefSeq" id="WP_261321622.1">
    <property type="nucleotide sequence ID" value="NZ_CP081846.1"/>
</dbReference>
<dbReference type="PROSITE" id="PS50949">
    <property type="entry name" value="HTH_GNTR"/>
    <property type="match status" value="1"/>
</dbReference>
<dbReference type="Pfam" id="PF00392">
    <property type="entry name" value="GntR"/>
    <property type="match status" value="1"/>
</dbReference>
<protein>
    <submittedName>
        <fullName evidence="5">GntR family transcriptional regulator</fullName>
    </submittedName>
</protein>
<dbReference type="GO" id="GO:0003700">
    <property type="term" value="F:DNA-binding transcription factor activity"/>
    <property type="evidence" value="ECO:0007669"/>
    <property type="project" value="InterPro"/>
</dbReference>
<dbReference type="Gene3D" id="1.10.10.10">
    <property type="entry name" value="Winged helix-like DNA-binding domain superfamily/Winged helix DNA-binding domain"/>
    <property type="match status" value="1"/>
</dbReference>
<organism evidence="5 6">
    <name type="scientific">Enterococcus raffinosus</name>
    <dbReference type="NCBI Taxonomy" id="71452"/>
    <lineage>
        <taxon>Bacteria</taxon>
        <taxon>Bacillati</taxon>
        <taxon>Bacillota</taxon>
        <taxon>Bacilli</taxon>
        <taxon>Lactobacillales</taxon>
        <taxon>Enterococcaceae</taxon>
        <taxon>Enterococcus</taxon>
    </lineage>
</organism>
<feature type="domain" description="HTH gntR-type" evidence="4">
    <location>
        <begin position="17"/>
        <end position="83"/>
    </location>
</feature>
<evidence type="ECO:0000256" key="1">
    <source>
        <dbReference type="ARBA" id="ARBA00023015"/>
    </source>
</evidence>
<gene>
    <name evidence="5" type="ORF">P7D69_01925</name>
</gene>
<comment type="caution">
    <text evidence="5">The sequence shown here is derived from an EMBL/GenBank/DDBJ whole genome shotgun (WGS) entry which is preliminary data.</text>
</comment>
<evidence type="ECO:0000313" key="6">
    <source>
        <dbReference type="Proteomes" id="UP001254770"/>
    </source>
</evidence>
<evidence type="ECO:0000313" key="5">
    <source>
        <dbReference type="EMBL" id="MDT2543103.1"/>
    </source>
</evidence>
<evidence type="ECO:0000256" key="2">
    <source>
        <dbReference type="ARBA" id="ARBA00023125"/>
    </source>
</evidence>
<proteinExistence type="predicted"/>
<evidence type="ECO:0000256" key="3">
    <source>
        <dbReference type="ARBA" id="ARBA00023163"/>
    </source>
</evidence>
<accession>A0AAW8T845</accession>
<dbReference type="InterPro" id="IPR036388">
    <property type="entry name" value="WH-like_DNA-bd_sf"/>
</dbReference>
<keyword evidence="1" id="KW-0805">Transcription regulation</keyword>
<keyword evidence="3" id="KW-0804">Transcription</keyword>
<name>A0AAW8T845_9ENTE</name>
<dbReference type="InterPro" id="IPR000524">
    <property type="entry name" value="Tscrpt_reg_HTH_GntR"/>
</dbReference>